<protein>
    <submittedName>
        <fullName evidence="1">Uncharacterized protein</fullName>
    </submittedName>
</protein>
<evidence type="ECO:0000313" key="1">
    <source>
        <dbReference type="EMBL" id="ANY66847.1"/>
    </source>
</evidence>
<accession>A0A1B2DGI8</accession>
<sequence length="92" mass="10646">MKQQTNGRKTARKTGGYPNQWGLRLFAFIYFSPASSSRGMLVNSSLLLIAIGKRLVDWSRRVFYEWATKEQCCHREGAEIKMPIFTNFIKVL</sequence>
<dbReference type="AlphaFoldDB" id="A0A1B2DGI8"/>
<proteinExistence type="predicted"/>
<gene>
    <name evidence="1" type="ORF">BBD42_10500</name>
</gene>
<dbReference type="EMBL" id="CP016808">
    <property type="protein sequence ID" value="ANY66847.1"/>
    <property type="molecule type" value="Genomic_DNA"/>
</dbReference>
<organism evidence="1">
    <name type="scientific">Paenibacillus sp. BIHB 4019</name>
    <dbReference type="NCBI Taxonomy" id="1870819"/>
    <lineage>
        <taxon>Bacteria</taxon>
        <taxon>Bacillati</taxon>
        <taxon>Bacillota</taxon>
        <taxon>Bacilli</taxon>
        <taxon>Bacillales</taxon>
        <taxon>Paenibacillaceae</taxon>
        <taxon>Paenibacillus</taxon>
    </lineage>
</organism>
<reference evidence="1" key="1">
    <citation type="submission" date="2016-08" db="EMBL/GenBank/DDBJ databases">
        <title>Complete Genome Seqeunce of Paenibacillus sp. BIHB 4019 from tea rhizoplane.</title>
        <authorList>
            <person name="Thakur R."/>
            <person name="Swarnkar M.K."/>
            <person name="Gulati A."/>
        </authorList>
    </citation>
    <scope>NUCLEOTIDE SEQUENCE [LARGE SCALE GENOMIC DNA]</scope>
    <source>
        <strain evidence="1">BIHB4019</strain>
    </source>
</reference>
<name>A0A1B2DGI8_9BACL</name>